<dbReference type="InParanoid" id="M4C360"/>
<feature type="signal peptide" evidence="1">
    <location>
        <begin position="1"/>
        <end position="21"/>
    </location>
</feature>
<dbReference type="Proteomes" id="UP000011713">
    <property type="component" value="Unassembled WGS sequence"/>
</dbReference>
<dbReference type="EMBL" id="JH598151">
    <property type="status" value="NOT_ANNOTATED_CDS"/>
    <property type="molecule type" value="Genomic_DNA"/>
</dbReference>
<dbReference type="EnsemblProtists" id="HpaT813527">
    <property type="protein sequence ID" value="HpaP813527"/>
    <property type="gene ID" value="HpaG813527"/>
</dbReference>
<sequence>MKLSICFVLAAAAMVTTYGQASEIPEGRLNGLYDGLTIFSNLNIDPENPDIQQALKRLQDQLNLQLGL</sequence>
<reference evidence="2" key="2">
    <citation type="submission" date="2015-06" db="UniProtKB">
        <authorList>
            <consortium name="EnsemblProtists"/>
        </authorList>
    </citation>
    <scope>IDENTIFICATION</scope>
    <source>
        <strain evidence="2">Emoy2</strain>
    </source>
</reference>
<reference evidence="3" key="1">
    <citation type="journal article" date="2010" name="Science">
        <title>Signatures of adaptation to obligate biotrophy in the Hyaloperonospora arabidopsidis genome.</title>
        <authorList>
            <person name="Baxter L."/>
            <person name="Tripathy S."/>
            <person name="Ishaque N."/>
            <person name="Boot N."/>
            <person name="Cabral A."/>
            <person name="Kemen E."/>
            <person name="Thines M."/>
            <person name="Ah-Fong A."/>
            <person name="Anderson R."/>
            <person name="Badejoko W."/>
            <person name="Bittner-Eddy P."/>
            <person name="Boore J.L."/>
            <person name="Chibucos M.C."/>
            <person name="Coates M."/>
            <person name="Dehal P."/>
            <person name="Delehaunty K."/>
            <person name="Dong S."/>
            <person name="Downton P."/>
            <person name="Dumas B."/>
            <person name="Fabro G."/>
            <person name="Fronick C."/>
            <person name="Fuerstenberg S.I."/>
            <person name="Fulton L."/>
            <person name="Gaulin E."/>
            <person name="Govers F."/>
            <person name="Hughes L."/>
            <person name="Humphray S."/>
            <person name="Jiang R.H."/>
            <person name="Judelson H."/>
            <person name="Kamoun S."/>
            <person name="Kyung K."/>
            <person name="Meijer H."/>
            <person name="Minx P."/>
            <person name="Morris P."/>
            <person name="Nelson J."/>
            <person name="Phuntumart V."/>
            <person name="Qutob D."/>
            <person name="Rehmany A."/>
            <person name="Rougon-Cardoso A."/>
            <person name="Ryden P."/>
            <person name="Torto-Alalibo T."/>
            <person name="Studholme D."/>
            <person name="Wang Y."/>
            <person name="Win J."/>
            <person name="Wood J."/>
            <person name="Clifton S.W."/>
            <person name="Rogers J."/>
            <person name="Van den Ackerveken G."/>
            <person name="Jones J.D."/>
            <person name="McDowell J.M."/>
            <person name="Beynon J."/>
            <person name="Tyler B.M."/>
        </authorList>
    </citation>
    <scope>NUCLEOTIDE SEQUENCE [LARGE SCALE GENOMIC DNA]</scope>
    <source>
        <strain evidence="3">Emoy2</strain>
    </source>
</reference>
<feature type="chain" id="PRO_5004049694" description="RxLR effector candidate protein" evidence="1">
    <location>
        <begin position="22"/>
        <end position="68"/>
    </location>
</feature>
<evidence type="ECO:0000256" key="1">
    <source>
        <dbReference type="SAM" id="SignalP"/>
    </source>
</evidence>
<dbReference type="AlphaFoldDB" id="M4C360"/>
<dbReference type="HOGENOM" id="CLU_204858_0_0_1"/>
<accession>M4C360</accession>
<evidence type="ECO:0000313" key="3">
    <source>
        <dbReference type="Proteomes" id="UP000011713"/>
    </source>
</evidence>
<protein>
    <recommendedName>
        <fullName evidence="4">RxLR effector candidate protein</fullName>
    </recommendedName>
</protein>
<name>M4C360_HYAAE</name>
<evidence type="ECO:0008006" key="4">
    <source>
        <dbReference type="Google" id="ProtNLM"/>
    </source>
</evidence>
<proteinExistence type="predicted"/>
<keyword evidence="3" id="KW-1185">Reference proteome</keyword>
<dbReference type="VEuPathDB" id="FungiDB:HpaG813527"/>
<evidence type="ECO:0000313" key="2">
    <source>
        <dbReference type="EnsemblProtists" id="HpaP813527"/>
    </source>
</evidence>
<organism evidence="2 3">
    <name type="scientific">Hyaloperonospora arabidopsidis (strain Emoy2)</name>
    <name type="common">Downy mildew agent</name>
    <name type="synonym">Peronospora arabidopsidis</name>
    <dbReference type="NCBI Taxonomy" id="559515"/>
    <lineage>
        <taxon>Eukaryota</taxon>
        <taxon>Sar</taxon>
        <taxon>Stramenopiles</taxon>
        <taxon>Oomycota</taxon>
        <taxon>Peronosporomycetes</taxon>
        <taxon>Peronosporales</taxon>
        <taxon>Peronosporaceae</taxon>
        <taxon>Hyaloperonospora</taxon>
    </lineage>
</organism>
<keyword evidence="1" id="KW-0732">Signal</keyword>